<reference evidence="1 2" key="1">
    <citation type="submission" date="2018-10" db="EMBL/GenBank/DDBJ databases">
        <title>A high-quality apple genome assembly.</title>
        <authorList>
            <person name="Hu J."/>
        </authorList>
    </citation>
    <scope>NUCLEOTIDE SEQUENCE [LARGE SCALE GENOMIC DNA]</scope>
    <source>
        <strain evidence="2">cv. HFTH1</strain>
        <tissue evidence="1">Young leaf</tissue>
    </source>
</reference>
<evidence type="ECO:0000313" key="1">
    <source>
        <dbReference type="EMBL" id="RXI09786.1"/>
    </source>
</evidence>
<name>A0A498KQF7_MALDO</name>
<dbReference type="EMBL" id="RDQH01000183">
    <property type="protein sequence ID" value="RXI09786.1"/>
    <property type="molecule type" value="Genomic_DNA"/>
</dbReference>
<protein>
    <submittedName>
        <fullName evidence="1">Uncharacterized protein</fullName>
    </submittedName>
</protein>
<dbReference type="Proteomes" id="UP000290289">
    <property type="component" value="Unassembled WGS sequence"/>
</dbReference>
<proteinExistence type="predicted"/>
<organism evidence="1 2">
    <name type="scientific">Malus domestica</name>
    <name type="common">Apple</name>
    <name type="synonym">Pyrus malus</name>
    <dbReference type="NCBI Taxonomy" id="3750"/>
    <lineage>
        <taxon>Eukaryota</taxon>
        <taxon>Viridiplantae</taxon>
        <taxon>Streptophyta</taxon>
        <taxon>Embryophyta</taxon>
        <taxon>Tracheophyta</taxon>
        <taxon>Spermatophyta</taxon>
        <taxon>Magnoliopsida</taxon>
        <taxon>eudicotyledons</taxon>
        <taxon>Gunneridae</taxon>
        <taxon>Pentapetalae</taxon>
        <taxon>rosids</taxon>
        <taxon>fabids</taxon>
        <taxon>Rosales</taxon>
        <taxon>Rosaceae</taxon>
        <taxon>Amygdaloideae</taxon>
        <taxon>Maleae</taxon>
        <taxon>Malus</taxon>
    </lineage>
</organism>
<dbReference type="AlphaFoldDB" id="A0A498KQF7"/>
<sequence>MVELNFLHSIRAGYPTCEAKCPHALHVTLLCCPRVRLENCHTYEAYKISLLYKTDNTRNHDRQLKEKGWRR</sequence>
<keyword evidence="2" id="KW-1185">Reference proteome</keyword>
<evidence type="ECO:0000313" key="2">
    <source>
        <dbReference type="Proteomes" id="UP000290289"/>
    </source>
</evidence>
<comment type="caution">
    <text evidence="1">The sequence shown here is derived from an EMBL/GenBank/DDBJ whole genome shotgun (WGS) entry which is preliminary data.</text>
</comment>
<accession>A0A498KQF7</accession>
<gene>
    <name evidence="1" type="ORF">DVH24_021193</name>
</gene>